<comment type="caution">
    <text evidence="1">The sequence shown here is derived from an EMBL/GenBank/DDBJ whole genome shotgun (WGS) entry which is preliminary data.</text>
</comment>
<dbReference type="EMBL" id="CM029038">
    <property type="protein sequence ID" value="KAG2650574.1"/>
    <property type="molecule type" value="Genomic_DNA"/>
</dbReference>
<evidence type="ECO:0000313" key="1">
    <source>
        <dbReference type="EMBL" id="KAG2650574.1"/>
    </source>
</evidence>
<protein>
    <submittedName>
        <fullName evidence="1">Uncharacterized protein</fullName>
    </submittedName>
</protein>
<gene>
    <name evidence="1" type="ORF">PVAP13_1NG175519</name>
</gene>
<name>A0A8T0WZN2_PANVG</name>
<accession>A0A8T0WZN2</accession>
<proteinExistence type="predicted"/>
<sequence length="230" mass="24947">MAAQWSTAASLDWWVAPWRLSSPLPPPAVRARSTGRIGCASVPRELAAAAEAEAEQAAPPVVVDDTVEEGVACEACGGAGWLLCDFCEGKNNNVKSEGSRVYRRCPTCKAVRDCGIHPVPEMQGVQVRHLPGEQRVMTGPDHLNYVFFPSDDCVVDHLSSIQIYSTLCSLTCSESECQALLGSYMRTACRLVLNSPDVALPPNATFFRCSNLQFTITPQICLRFVVPSKT</sequence>
<organism evidence="1 2">
    <name type="scientific">Panicum virgatum</name>
    <name type="common">Blackwell switchgrass</name>
    <dbReference type="NCBI Taxonomy" id="38727"/>
    <lineage>
        <taxon>Eukaryota</taxon>
        <taxon>Viridiplantae</taxon>
        <taxon>Streptophyta</taxon>
        <taxon>Embryophyta</taxon>
        <taxon>Tracheophyta</taxon>
        <taxon>Spermatophyta</taxon>
        <taxon>Magnoliopsida</taxon>
        <taxon>Liliopsida</taxon>
        <taxon>Poales</taxon>
        <taxon>Poaceae</taxon>
        <taxon>PACMAD clade</taxon>
        <taxon>Panicoideae</taxon>
        <taxon>Panicodae</taxon>
        <taxon>Paniceae</taxon>
        <taxon>Panicinae</taxon>
        <taxon>Panicum</taxon>
        <taxon>Panicum sect. Hiantes</taxon>
    </lineage>
</organism>
<dbReference type="AlphaFoldDB" id="A0A8T0WZN2"/>
<keyword evidence="2" id="KW-1185">Reference proteome</keyword>
<evidence type="ECO:0000313" key="2">
    <source>
        <dbReference type="Proteomes" id="UP000823388"/>
    </source>
</evidence>
<reference evidence="1" key="1">
    <citation type="submission" date="2020-05" db="EMBL/GenBank/DDBJ databases">
        <title>WGS assembly of Panicum virgatum.</title>
        <authorList>
            <person name="Lovell J.T."/>
            <person name="Jenkins J."/>
            <person name="Shu S."/>
            <person name="Juenger T.E."/>
            <person name="Schmutz J."/>
        </authorList>
    </citation>
    <scope>NUCLEOTIDE SEQUENCE</scope>
    <source>
        <strain evidence="1">AP13</strain>
    </source>
</reference>
<dbReference type="Proteomes" id="UP000823388">
    <property type="component" value="Chromosome 1N"/>
</dbReference>